<protein>
    <submittedName>
        <fullName evidence="1">2OG-Fe dioxygenase family protein</fullName>
    </submittedName>
</protein>
<accession>A0ACC6Q6I7</accession>
<keyword evidence="2" id="KW-1185">Reference proteome</keyword>
<reference evidence="1" key="1">
    <citation type="submission" date="2024-03" db="EMBL/GenBank/DDBJ databases">
        <title>Novel Streptomyces species of biotechnological and ecological value are a feature of Machair soil.</title>
        <authorList>
            <person name="Prole J.R."/>
            <person name="Goodfellow M."/>
            <person name="Allenby N."/>
            <person name="Ward A.C."/>
        </authorList>
    </citation>
    <scope>NUCLEOTIDE SEQUENCE</scope>
    <source>
        <strain evidence="1">MS2.AVA.5</strain>
    </source>
</reference>
<name>A0ACC6Q6I7_9ACTN</name>
<gene>
    <name evidence="1" type="ORF">WKI67_38035</name>
</gene>
<keyword evidence="1" id="KW-0223">Dioxygenase</keyword>
<keyword evidence="1" id="KW-0560">Oxidoreductase</keyword>
<evidence type="ECO:0000313" key="1">
    <source>
        <dbReference type="EMBL" id="MEJ8639163.1"/>
    </source>
</evidence>
<evidence type="ECO:0000313" key="2">
    <source>
        <dbReference type="Proteomes" id="UP001377168"/>
    </source>
</evidence>
<proteinExistence type="predicted"/>
<sequence>MDHAVDVSGRTPLAASADPAAAAGQALTTIGAHLIPAAATMACLGVDEDQWRRFTSHWESLRADPYAAERGTRRLRRHGRFVFSAPRRSFHLLPPATFVQPGDSNPLYVDVDRRFDPLTSYFVADPVVGAVLRMLGRLATGLDGSELWDVQVHPFRVIASADAEGLPTPEGLHRDGVTLVASLMVGRRNATGGESEVCDMDGNRLLATTLEEPGTLLLGDDRRTLHGVSPVRPLDPHTQARRDVLVVTYAPRCGSTTG</sequence>
<organism evidence="1 2">
    <name type="scientific">Streptomyces achmelvichensis</name>
    <dbReference type="NCBI Taxonomy" id="3134111"/>
    <lineage>
        <taxon>Bacteria</taxon>
        <taxon>Bacillati</taxon>
        <taxon>Actinomycetota</taxon>
        <taxon>Actinomycetes</taxon>
        <taxon>Kitasatosporales</taxon>
        <taxon>Streptomycetaceae</taxon>
        <taxon>Streptomyces</taxon>
    </lineage>
</organism>
<dbReference type="Proteomes" id="UP001377168">
    <property type="component" value="Unassembled WGS sequence"/>
</dbReference>
<comment type="caution">
    <text evidence="1">The sequence shown here is derived from an EMBL/GenBank/DDBJ whole genome shotgun (WGS) entry which is preliminary data.</text>
</comment>
<dbReference type="EMBL" id="JBBKAJ010000022">
    <property type="protein sequence ID" value="MEJ8639163.1"/>
    <property type="molecule type" value="Genomic_DNA"/>
</dbReference>